<reference evidence="4 5" key="1">
    <citation type="submission" date="2023-09" db="EMBL/GenBank/DDBJ databases">
        <authorList>
            <person name="Rey-Velasco X."/>
        </authorList>
    </citation>
    <scope>NUCLEOTIDE SEQUENCE [LARGE SCALE GENOMIC DNA]</scope>
    <source>
        <strain evidence="4 5">P117</strain>
    </source>
</reference>
<organism evidence="4 5">
    <name type="scientific">Glaciecola petra</name>
    <dbReference type="NCBI Taxonomy" id="3075602"/>
    <lineage>
        <taxon>Bacteria</taxon>
        <taxon>Pseudomonadati</taxon>
        <taxon>Pseudomonadota</taxon>
        <taxon>Gammaproteobacteria</taxon>
        <taxon>Alteromonadales</taxon>
        <taxon>Alteromonadaceae</taxon>
        <taxon>Glaciecola</taxon>
    </lineage>
</organism>
<evidence type="ECO:0000313" key="4">
    <source>
        <dbReference type="EMBL" id="MDT0594631.1"/>
    </source>
</evidence>
<dbReference type="EC" id="2.5.1.54" evidence="3"/>
<proteinExistence type="inferred from homology"/>
<protein>
    <recommendedName>
        <fullName evidence="3">Phospho-2-dehydro-3-deoxyheptonate aldolase</fullName>
        <ecNumber evidence="3">2.5.1.54</ecNumber>
    </recommendedName>
</protein>
<dbReference type="InterPro" id="IPR013785">
    <property type="entry name" value="Aldolase_TIM"/>
</dbReference>
<gene>
    <name evidence="4" type="ORF">RM552_07250</name>
</gene>
<evidence type="ECO:0000256" key="1">
    <source>
        <dbReference type="ARBA" id="ARBA00008911"/>
    </source>
</evidence>
<comment type="caution">
    <text evidence="4">The sequence shown here is derived from an EMBL/GenBank/DDBJ whole genome shotgun (WGS) entry which is preliminary data.</text>
</comment>
<evidence type="ECO:0000256" key="2">
    <source>
        <dbReference type="ARBA" id="ARBA00022679"/>
    </source>
</evidence>
<evidence type="ECO:0000256" key="3">
    <source>
        <dbReference type="RuleBase" id="RU363071"/>
    </source>
</evidence>
<dbReference type="RefSeq" id="WP_311368095.1">
    <property type="nucleotide sequence ID" value="NZ_JAVRHX010000001.1"/>
</dbReference>
<accession>A0ABU2ZPS9</accession>
<dbReference type="PANTHER" id="PTHR21337:SF0">
    <property type="entry name" value="PHOSPHO-2-DEHYDRO-3-DEOXYHEPTONATE ALDOLASE"/>
    <property type="match status" value="1"/>
</dbReference>
<dbReference type="Gene3D" id="3.20.20.70">
    <property type="entry name" value="Aldolase class I"/>
    <property type="match status" value="1"/>
</dbReference>
<dbReference type="Pfam" id="PF01474">
    <property type="entry name" value="DAHP_synth_2"/>
    <property type="match status" value="1"/>
</dbReference>
<dbReference type="InterPro" id="IPR002480">
    <property type="entry name" value="DAHP_synth_2"/>
</dbReference>
<name>A0ABU2ZPS9_9ALTE</name>
<dbReference type="NCBIfam" id="TIGR01358">
    <property type="entry name" value="DAHP_synth_II"/>
    <property type="match status" value="1"/>
</dbReference>
<sequence length="446" mass="50167">MSQWSIDSWRNKPILQQPSYQDQTLLNDVEKKLSTYPPLVFAEETRQLHKQLGEVAQGKGFLLQGGDCAESFDEFNAPKIRDTFKVILQMAIVLTFAGRCPVTKVARMAGQYAKPRSADTETINGITLPCYRGDIVNSLEFTEQARLPDPNRLLDAYHRSASTLNLLRAFAQGGLADLHQVNRWNMAFLENNPLKERYQDIAKRIEDTLAFMDVIGLNSENTSALQETNLFTSHEALLLNYEQALTRIDTLTGKPYNCSAHMVWIGERTRQLDHAHIEFFRGIHNPVGVKIGPTMQGDELMRIIDALNPDDIPGRLTFITRMGADKLGDHLPPLLRRVKEEGRTVVWSSDPMHGNTIKASSGYKTRNFDAILTEIKTFFDAHKAEGTHAGGIHLEMTGQHVTECTGGAYKISDEDLAQAYQTQCDPRLNADQVLEMAFLVADHLKR</sequence>
<dbReference type="EMBL" id="JAVRHX010000001">
    <property type="protein sequence ID" value="MDT0594631.1"/>
    <property type="molecule type" value="Genomic_DNA"/>
</dbReference>
<comment type="similarity">
    <text evidence="1 3">Belongs to the class-II DAHP synthase family.</text>
</comment>
<keyword evidence="2 3" id="KW-0808">Transferase</keyword>
<keyword evidence="5" id="KW-1185">Reference proteome</keyword>
<dbReference type="Proteomes" id="UP001253545">
    <property type="component" value="Unassembled WGS sequence"/>
</dbReference>
<evidence type="ECO:0000313" key="5">
    <source>
        <dbReference type="Proteomes" id="UP001253545"/>
    </source>
</evidence>
<comment type="catalytic activity">
    <reaction evidence="3">
        <text>D-erythrose 4-phosphate + phosphoenolpyruvate + H2O = 7-phospho-2-dehydro-3-deoxy-D-arabino-heptonate + phosphate</text>
        <dbReference type="Rhea" id="RHEA:14717"/>
        <dbReference type="ChEBI" id="CHEBI:15377"/>
        <dbReference type="ChEBI" id="CHEBI:16897"/>
        <dbReference type="ChEBI" id="CHEBI:43474"/>
        <dbReference type="ChEBI" id="CHEBI:58394"/>
        <dbReference type="ChEBI" id="CHEBI:58702"/>
        <dbReference type="EC" id="2.5.1.54"/>
    </reaction>
</comment>
<dbReference type="PANTHER" id="PTHR21337">
    <property type="entry name" value="PHOSPHO-2-DEHYDRO-3-DEOXYHEPTONATE ALDOLASE 1, 2"/>
    <property type="match status" value="1"/>
</dbReference>
<dbReference type="SUPFAM" id="SSF51569">
    <property type="entry name" value="Aldolase"/>
    <property type="match status" value="1"/>
</dbReference>
<dbReference type="GO" id="GO:0003849">
    <property type="term" value="F:3-deoxy-7-phosphoheptulonate synthase activity"/>
    <property type="evidence" value="ECO:0007669"/>
    <property type="project" value="UniProtKB-EC"/>
</dbReference>